<gene>
    <name evidence="2" type="ORF">GSCOC_T00011866001</name>
</gene>
<reference evidence="3" key="1">
    <citation type="journal article" date="2014" name="Science">
        <title>The coffee genome provides insight into the convergent evolution of caffeine biosynthesis.</title>
        <authorList>
            <person name="Denoeud F."/>
            <person name="Carretero-Paulet L."/>
            <person name="Dereeper A."/>
            <person name="Droc G."/>
            <person name="Guyot R."/>
            <person name="Pietrella M."/>
            <person name="Zheng C."/>
            <person name="Alberti A."/>
            <person name="Anthony F."/>
            <person name="Aprea G."/>
            <person name="Aury J.M."/>
            <person name="Bento P."/>
            <person name="Bernard M."/>
            <person name="Bocs S."/>
            <person name="Campa C."/>
            <person name="Cenci A."/>
            <person name="Combes M.C."/>
            <person name="Crouzillat D."/>
            <person name="Da Silva C."/>
            <person name="Daddiego L."/>
            <person name="De Bellis F."/>
            <person name="Dussert S."/>
            <person name="Garsmeur O."/>
            <person name="Gayraud T."/>
            <person name="Guignon V."/>
            <person name="Jahn K."/>
            <person name="Jamilloux V."/>
            <person name="Joet T."/>
            <person name="Labadie K."/>
            <person name="Lan T."/>
            <person name="Leclercq J."/>
            <person name="Lepelley M."/>
            <person name="Leroy T."/>
            <person name="Li L.T."/>
            <person name="Librado P."/>
            <person name="Lopez L."/>
            <person name="Munoz A."/>
            <person name="Noel B."/>
            <person name="Pallavicini A."/>
            <person name="Perrotta G."/>
            <person name="Poncet V."/>
            <person name="Pot D."/>
            <person name="Priyono X."/>
            <person name="Rigoreau M."/>
            <person name="Rouard M."/>
            <person name="Rozas J."/>
            <person name="Tranchant-Dubreuil C."/>
            <person name="VanBuren R."/>
            <person name="Zhang Q."/>
            <person name="Andrade A.C."/>
            <person name="Argout X."/>
            <person name="Bertrand B."/>
            <person name="de Kochko A."/>
            <person name="Graziosi G."/>
            <person name="Henry R.J."/>
            <person name="Jayarama X."/>
            <person name="Ming R."/>
            <person name="Nagai C."/>
            <person name="Rounsley S."/>
            <person name="Sankoff D."/>
            <person name="Giuliano G."/>
            <person name="Albert V.A."/>
            <person name="Wincker P."/>
            <person name="Lashermes P."/>
        </authorList>
    </citation>
    <scope>NUCLEOTIDE SEQUENCE [LARGE SCALE GENOMIC DNA]</scope>
    <source>
        <strain evidence="3">cv. DH200-94</strain>
    </source>
</reference>
<organism evidence="2 3">
    <name type="scientific">Coffea canephora</name>
    <name type="common">Robusta coffee</name>
    <dbReference type="NCBI Taxonomy" id="49390"/>
    <lineage>
        <taxon>Eukaryota</taxon>
        <taxon>Viridiplantae</taxon>
        <taxon>Streptophyta</taxon>
        <taxon>Embryophyta</taxon>
        <taxon>Tracheophyta</taxon>
        <taxon>Spermatophyta</taxon>
        <taxon>Magnoliopsida</taxon>
        <taxon>eudicotyledons</taxon>
        <taxon>Gunneridae</taxon>
        <taxon>Pentapetalae</taxon>
        <taxon>asterids</taxon>
        <taxon>lamiids</taxon>
        <taxon>Gentianales</taxon>
        <taxon>Rubiaceae</taxon>
        <taxon>Ixoroideae</taxon>
        <taxon>Gardenieae complex</taxon>
        <taxon>Bertiereae - Coffeeae clade</taxon>
        <taxon>Coffeeae</taxon>
        <taxon>Coffea</taxon>
    </lineage>
</organism>
<dbReference type="PhylomeDB" id="A0A068VDV8"/>
<feature type="signal peptide" evidence="1">
    <location>
        <begin position="1"/>
        <end position="27"/>
    </location>
</feature>
<dbReference type="AlphaFoldDB" id="A0A068VDV8"/>
<evidence type="ECO:0000313" key="3">
    <source>
        <dbReference type="Proteomes" id="UP000295252"/>
    </source>
</evidence>
<evidence type="ECO:0000256" key="1">
    <source>
        <dbReference type="SAM" id="SignalP"/>
    </source>
</evidence>
<keyword evidence="3" id="KW-1185">Reference proteome</keyword>
<dbReference type="InParanoid" id="A0A068VDV8"/>
<evidence type="ECO:0000313" key="2">
    <source>
        <dbReference type="EMBL" id="CDP17883.1"/>
    </source>
</evidence>
<dbReference type="EMBL" id="HG739271">
    <property type="protein sequence ID" value="CDP17883.1"/>
    <property type="molecule type" value="Genomic_DNA"/>
</dbReference>
<feature type="chain" id="PRO_5001655690" evidence="1">
    <location>
        <begin position="28"/>
        <end position="97"/>
    </location>
</feature>
<keyword evidence="1" id="KW-0732">Signal</keyword>
<dbReference type="Gramene" id="CDP17883">
    <property type="protein sequence ID" value="CDP17883"/>
    <property type="gene ID" value="GSCOC_T00011866001"/>
</dbReference>
<dbReference type="OrthoDB" id="1539471at2759"/>
<proteinExistence type="predicted"/>
<name>A0A068VDV8_COFCA</name>
<accession>A0A068VDV8</accession>
<sequence length="97" mass="10426">MAVNKIGAMAILFCGMILLGANVEVAAVRPGPGPVTPCIPRCFLVEYVICDGVKTGPKCTNCCFSNGCTLHHFSGWEEYCTWPPVQKLGFGKGIYNI</sequence>
<dbReference type="Proteomes" id="UP000295252">
    <property type="component" value="Chromosome X"/>
</dbReference>
<protein>
    <submittedName>
        <fullName evidence="2">Uncharacterized protein</fullName>
    </submittedName>
</protein>